<dbReference type="PIRSF" id="PIRSF002756">
    <property type="entry name" value="PstS"/>
    <property type="match status" value="1"/>
</dbReference>
<dbReference type="HOGENOM" id="CLU_034528_1_2_2"/>
<dbReference type="CDD" id="cd13565">
    <property type="entry name" value="PBP2_PstS"/>
    <property type="match status" value="1"/>
</dbReference>
<keyword evidence="3 4" id="KW-0592">Phosphate transport</keyword>
<proteinExistence type="inferred from homology"/>
<keyword evidence="2 4" id="KW-0813">Transport</keyword>
<dbReference type="OrthoDB" id="10255at2157"/>
<dbReference type="KEGG" id="apo:Arcpr_0097"/>
<dbReference type="Proteomes" id="UP000001901">
    <property type="component" value="Chromosome"/>
</dbReference>
<dbReference type="PANTHER" id="PTHR42996">
    <property type="entry name" value="PHOSPHATE-BINDING PROTEIN PSTS"/>
    <property type="match status" value="1"/>
</dbReference>
<dbReference type="RefSeq" id="WP_012939505.1">
    <property type="nucleotide sequence ID" value="NC_013741.1"/>
</dbReference>
<dbReference type="STRING" id="572546.Arcpr_0097"/>
<comment type="similarity">
    <text evidence="1 4">Belongs to the PstS family.</text>
</comment>
<evidence type="ECO:0000256" key="3">
    <source>
        <dbReference type="ARBA" id="ARBA00022592"/>
    </source>
</evidence>
<dbReference type="SUPFAM" id="SSF53850">
    <property type="entry name" value="Periplasmic binding protein-like II"/>
    <property type="match status" value="1"/>
</dbReference>
<dbReference type="AlphaFoldDB" id="D2RFU4"/>
<evidence type="ECO:0000256" key="2">
    <source>
        <dbReference type="ARBA" id="ARBA00022448"/>
    </source>
</evidence>
<keyword evidence="7" id="KW-1185">Reference proteome</keyword>
<dbReference type="GO" id="GO:0042301">
    <property type="term" value="F:phosphate ion binding"/>
    <property type="evidence" value="ECO:0007669"/>
    <property type="project" value="InterPro"/>
</dbReference>
<dbReference type="GO" id="GO:0043190">
    <property type="term" value="C:ATP-binding cassette (ABC) transporter complex"/>
    <property type="evidence" value="ECO:0007669"/>
    <property type="project" value="InterPro"/>
</dbReference>
<sequence>MKRRYSLLLLLALAPLFCGCAQKHTTPEQNVITIYGSGATFPQPQIEKWISLYEKINPNIKIEYQGKGSGGGQNDFKEGLVDFAATDPPVKENLWRELERKGQPLQFPIIVGAVVVVYNVPGVDNLRLDGKTLADIFMGKIEYWDDPAIKALNPNANLPHEKIIIIHRSDSSGTTKIFTTYLCLVSEEFEKKVGSGKLVNWPVDELGRGLGGKGNAGVVATLKQTRYSIAYTELAYALKENLKMVALKNKAGKFVIANETTIKSAVGAVKAYIPSPEEGYKEDIRQFLNAEGENSYPIVAFSHILLWKSYPKEKAGAIKEFFTWVLTEGQKSENVVEGYVGLPKDVAEIGLKAVQSIEGV</sequence>
<dbReference type="GeneID" id="8738743"/>
<dbReference type="PANTHER" id="PTHR42996:SF1">
    <property type="entry name" value="PHOSPHATE-BINDING PROTEIN PSTS"/>
    <property type="match status" value="1"/>
</dbReference>
<dbReference type="Pfam" id="PF12849">
    <property type="entry name" value="PBP_like_2"/>
    <property type="match status" value="1"/>
</dbReference>
<gene>
    <name evidence="6" type="ordered locus">Arcpr_0097</name>
</gene>
<organism evidence="6 7">
    <name type="scientific">Archaeoglobus profundus (strain DSM 5631 / JCM 9629 / NBRC 100127 / Av18)</name>
    <dbReference type="NCBI Taxonomy" id="572546"/>
    <lineage>
        <taxon>Archaea</taxon>
        <taxon>Methanobacteriati</taxon>
        <taxon>Methanobacteriota</taxon>
        <taxon>Archaeoglobi</taxon>
        <taxon>Archaeoglobales</taxon>
        <taxon>Archaeoglobaceae</taxon>
        <taxon>Archaeoglobus</taxon>
    </lineage>
</organism>
<dbReference type="EMBL" id="CP001857">
    <property type="protein sequence ID" value="ADB57169.1"/>
    <property type="molecule type" value="Genomic_DNA"/>
</dbReference>
<accession>D2RFU4</accession>
<dbReference type="InterPro" id="IPR050962">
    <property type="entry name" value="Phosphate-bind_PstS"/>
</dbReference>
<dbReference type="NCBIfam" id="TIGR00975">
    <property type="entry name" value="3a0107s03"/>
    <property type="match status" value="1"/>
</dbReference>
<dbReference type="eggNOG" id="arCOG00213">
    <property type="taxonomic scope" value="Archaea"/>
</dbReference>
<dbReference type="InterPro" id="IPR024370">
    <property type="entry name" value="PBP_domain"/>
</dbReference>
<dbReference type="PROSITE" id="PS51257">
    <property type="entry name" value="PROKAR_LIPOPROTEIN"/>
    <property type="match status" value="1"/>
</dbReference>
<name>D2RFU4_ARCPA</name>
<evidence type="ECO:0000313" key="7">
    <source>
        <dbReference type="Proteomes" id="UP000001901"/>
    </source>
</evidence>
<dbReference type="Gene3D" id="3.40.190.10">
    <property type="entry name" value="Periplasmic binding protein-like II"/>
    <property type="match status" value="2"/>
</dbReference>
<dbReference type="InterPro" id="IPR005673">
    <property type="entry name" value="ABC_phos-bd_PstS"/>
</dbReference>
<evidence type="ECO:0000259" key="5">
    <source>
        <dbReference type="Pfam" id="PF12849"/>
    </source>
</evidence>
<evidence type="ECO:0000313" key="6">
    <source>
        <dbReference type="EMBL" id="ADB57169.1"/>
    </source>
</evidence>
<dbReference type="PaxDb" id="572546-Arcpr_0097"/>
<evidence type="ECO:0000256" key="4">
    <source>
        <dbReference type="PIRNR" id="PIRNR002756"/>
    </source>
</evidence>
<reference evidence="6 7" key="1">
    <citation type="journal article" date="2010" name="Stand. Genomic Sci.">
        <title>Complete genome sequence of Archaeoglobus profundus type strain (AV18).</title>
        <authorList>
            <person name="von Jan M."/>
            <person name="Lapidus A."/>
            <person name="Del Rio T.G."/>
            <person name="Copeland A."/>
            <person name="Tice H."/>
            <person name="Cheng J.F."/>
            <person name="Lucas S."/>
            <person name="Chen F."/>
            <person name="Nolan M."/>
            <person name="Goodwin L."/>
            <person name="Han C."/>
            <person name="Pitluck S."/>
            <person name="Liolios K."/>
            <person name="Ivanova N."/>
            <person name="Mavromatis K."/>
            <person name="Ovchinnikova G."/>
            <person name="Chertkov O."/>
            <person name="Pati A."/>
            <person name="Chen A."/>
            <person name="Palaniappan K."/>
            <person name="Land M."/>
            <person name="Hauser L."/>
            <person name="Chang Y.J."/>
            <person name="Jeffries C.D."/>
            <person name="Saunders E."/>
            <person name="Brettin T."/>
            <person name="Detter J.C."/>
            <person name="Chain P."/>
            <person name="Eichinger K."/>
            <person name="Huber H."/>
            <person name="Spring S."/>
            <person name="Rohde M."/>
            <person name="Goker M."/>
            <person name="Wirth R."/>
            <person name="Woyke T."/>
            <person name="Bristow J."/>
            <person name="Eisen J.A."/>
            <person name="Markowitz V."/>
            <person name="Hugenholtz P."/>
            <person name="Kyrpides N.C."/>
            <person name="Klenk H.P."/>
        </authorList>
    </citation>
    <scope>NUCLEOTIDE SEQUENCE [LARGE SCALE GENOMIC DNA]</scope>
    <source>
        <strain evidence="7">DSM 5631 / JCM 9629 / NBRC 100127 / Av18</strain>
    </source>
</reference>
<protein>
    <recommendedName>
        <fullName evidence="4">Phosphate-binding protein</fullName>
    </recommendedName>
</protein>
<feature type="domain" description="PBP" evidence="5">
    <location>
        <begin position="27"/>
        <end position="327"/>
    </location>
</feature>
<evidence type="ECO:0000256" key="1">
    <source>
        <dbReference type="ARBA" id="ARBA00008725"/>
    </source>
</evidence>
<dbReference type="GO" id="GO:0035435">
    <property type="term" value="P:phosphate ion transmembrane transport"/>
    <property type="evidence" value="ECO:0007669"/>
    <property type="project" value="InterPro"/>
</dbReference>